<comment type="subcellular location">
    <subcellularLocation>
        <location evidence="1">Membrane</location>
        <topology evidence="1">Multi-pass membrane protein</topology>
    </subcellularLocation>
</comment>
<feature type="transmembrane region" description="Helical" evidence="10">
    <location>
        <begin position="535"/>
        <end position="556"/>
    </location>
</feature>
<feature type="region of interest" description="Disordered" evidence="9">
    <location>
        <begin position="352"/>
        <end position="444"/>
    </location>
</feature>
<feature type="compositionally biased region" description="Gly residues" evidence="9">
    <location>
        <begin position="370"/>
        <end position="385"/>
    </location>
</feature>
<evidence type="ECO:0000256" key="9">
    <source>
        <dbReference type="SAM" id="MobiDB-lite"/>
    </source>
</evidence>
<keyword evidence="5 10" id="KW-0812">Transmembrane</keyword>
<feature type="domain" description="Sodium/calcium exchanger membrane region" evidence="11">
    <location>
        <begin position="471"/>
        <end position="621"/>
    </location>
</feature>
<dbReference type="InterPro" id="IPR044880">
    <property type="entry name" value="NCX_ion-bd_dom_sf"/>
</dbReference>
<feature type="transmembrane region" description="Helical" evidence="10">
    <location>
        <begin position="214"/>
        <end position="229"/>
    </location>
</feature>
<evidence type="ECO:0000256" key="5">
    <source>
        <dbReference type="ARBA" id="ARBA00022692"/>
    </source>
</evidence>
<protein>
    <submittedName>
        <fullName evidence="12">Sodium/potassium/calcium exchanger 3</fullName>
    </submittedName>
</protein>
<feature type="transmembrane region" description="Helical" evidence="10">
    <location>
        <begin position="107"/>
        <end position="129"/>
    </location>
</feature>
<evidence type="ECO:0000256" key="2">
    <source>
        <dbReference type="ARBA" id="ARBA00005364"/>
    </source>
</evidence>
<keyword evidence="7 10" id="KW-0472">Membrane</keyword>
<gene>
    <name evidence="12" type="ORF">H4Q32_020891</name>
</gene>
<dbReference type="Pfam" id="PF01699">
    <property type="entry name" value="Na_Ca_ex"/>
    <property type="match status" value="2"/>
</dbReference>
<dbReference type="InterPro" id="IPR004481">
    <property type="entry name" value="K/Na/Ca-exchanger"/>
</dbReference>
<proteinExistence type="inferred from homology"/>
<feature type="compositionally biased region" description="Acidic residues" evidence="9">
    <location>
        <begin position="430"/>
        <end position="442"/>
    </location>
</feature>
<keyword evidence="13" id="KW-1185">Reference proteome</keyword>
<evidence type="ECO:0000259" key="11">
    <source>
        <dbReference type="Pfam" id="PF01699"/>
    </source>
</evidence>
<feature type="transmembrane region" description="Helical" evidence="10">
    <location>
        <begin position="31"/>
        <end position="52"/>
    </location>
</feature>
<dbReference type="PANTHER" id="PTHR10846">
    <property type="entry name" value="SODIUM/POTASSIUM/CALCIUM EXCHANGER"/>
    <property type="match status" value="1"/>
</dbReference>
<keyword evidence="4" id="KW-0406">Ion transport</keyword>
<feature type="transmembrane region" description="Helical" evidence="10">
    <location>
        <begin position="576"/>
        <end position="596"/>
    </location>
</feature>
<dbReference type="PANTHER" id="PTHR10846:SF28">
    <property type="entry name" value="SODIUM_POTASSIUM_CALCIUM EXCHANGER 3-LIKE ISOFORM X1"/>
    <property type="match status" value="1"/>
</dbReference>
<evidence type="ECO:0000256" key="7">
    <source>
        <dbReference type="ARBA" id="ARBA00023136"/>
    </source>
</evidence>
<sequence length="626" mass="69318">MKEEGFSLGWTCFERCGGGMKAVLASRRQRLFYRLFICAVGLIAVTCFAQILHVTAHSKENSDLTWARRKLTQQIVEENQTSSTPRAAIHEFPEDIFTKEQRRHGAILLHVFCAVYMFYALAIVCDVYFVPSLEKICENLHLSEDVAGATFMAAGSSAPELFTSLIGVFITKGDLGVGTIVGSAVFNILVIIGVCGIFAGQTITLTWWPLFRDSIYYILSVLALILIIYDEKVIWFNSQIWGWVEQRFGIPGQPCLVSSLRRDVSVGEASPHCDTSMILLKKGQNAGGQDSPVVMVDELMSLHPHQFSFSEASLRVMITPHFSPRTRLSMAGRMLITEPYAVSDCTSLTSSVGLQQRQRLIRNRSPGDSSGSGAGDTPGQDGPGMEGVPWGLENGGALESETQPLEEPRQRGQGGELERVADVEDTQPKDEEDEEEEEADEEQPFRPLTVPGCLLYYSVPNCVLPRWERWFMVTFVASTLWIAVFSYLMVWMVTIISFTLDIPDVVMGITFLAAGTSVPDCMASLIVARQGMGDMAVSNSIGSNIFDILLGLGFPWALRTLVVDYGSTVFINSKGLVYSVILLLASVFLTVLSVHLNHWRLDRRLGLGLMFLYAIFLLCSICFEKL</sequence>
<feature type="transmembrane region" description="Helical" evidence="10">
    <location>
        <begin position="505"/>
        <end position="528"/>
    </location>
</feature>
<keyword evidence="6 10" id="KW-1133">Transmembrane helix</keyword>
<evidence type="ECO:0000313" key="13">
    <source>
        <dbReference type="Proteomes" id="UP000830375"/>
    </source>
</evidence>
<organism evidence="12 13">
    <name type="scientific">Labeo rohita</name>
    <name type="common">Indian major carp</name>
    <name type="synonym">Cyprinus rohita</name>
    <dbReference type="NCBI Taxonomy" id="84645"/>
    <lineage>
        <taxon>Eukaryota</taxon>
        <taxon>Metazoa</taxon>
        <taxon>Chordata</taxon>
        <taxon>Craniata</taxon>
        <taxon>Vertebrata</taxon>
        <taxon>Euteleostomi</taxon>
        <taxon>Actinopterygii</taxon>
        <taxon>Neopterygii</taxon>
        <taxon>Teleostei</taxon>
        <taxon>Ostariophysi</taxon>
        <taxon>Cypriniformes</taxon>
        <taxon>Cyprinidae</taxon>
        <taxon>Labeoninae</taxon>
        <taxon>Labeonini</taxon>
        <taxon>Labeo</taxon>
    </lineage>
</organism>
<evidence type="ECO:0000313" key="12">
    <source>
        <dbReference type="EMBL" id="KAI2656869.1"/>
    </source>
</evidence>
<evidence type="ECO:0000256" key="4">
    <source>
        <dbReference type="ARBA" id="ARBA00022568"/>
    </source>
</evidence>
<dbReference type="Gene3D" id="1.20.1420.30">
    <property type="entry name" value="NCX, central ion-binding region"/>
    <property type="match status" value="2"/>
</dbReference>
<feature type="compositionally biased region" description="Basic and acidic residues" evidence="9">
    <location>
        <begin position="406"/>
        <end position="429"/>
    </location>
</feature>
<feature type="transmembrane region" description="Helical" evidence="10">
    <location>
        <begin position="605"/>
        <end position="623"/>
    </location>
</feature>
<keyword evidence="4" id="KW-0813">Transport</keyword>
<feature type="transmembrane region" description="Helical" evidence="10">
    <location>
        <begin position="470"/>
        <end position="493"/>
    </location>
</feature>
<dbReference type="InterPro" id="IPR004837">
    <property type="entry name" value="NaCa_Exmemb"/>
</dbReference>
<keyword evidence="4" id="KW-0109">Calcium transport</keyword>
<accession>A0ABQ8M1T1</accession>
<comment type="similarity">
    <text evidence="2">Belongs to the Ca(2+):cation antiporter (CaCA) (TC 2.A.19) family. SLC24A subfamily.</text>
</comment>
<keyword evidence="3" id="KW-0050">Antiport</keyword>
<keyword evidence="4" id="KW-0106">Calcium</keyword>
<feature type="transmembrane region" description="Helical" evidence="10">
    <location>
        <begin position="149"/>
        <end position="171"/>
    </location>
</feature>
<dbReference type="Proteomes" id="UP000830375">
    <property type="component" value="Unassembled WGS sequence"/>
</dbReference>
<comment type="caution">
    <text evidence="12">The sequence shown here is derived from an EMBL/GenBank/DDBJ whole genome shotgun (WGS) entry which is preliminary data.</text>
</comment>
<comment type="catalytic activity">
    <reaction evidence="8">
        <text>Ca(2+)(out) + K(+)(out) + 4 Na(+)(in) = Ca(2+)(in) + K(+)(in) + 4 Na(+)(out)</text>
        <dbReference type="Rhea" id="RHEA:69967"/>
        <dbReference type="ChEBI" id="CHEBI:29101"/>
        <dbReference type="ChEBI" id="CHEBI:29103"/>
        <dbReference type="ChEBI" id="CHEBI:29108"/>
    </reaction>
</comment>
<feature type="domain" description="Sodium/calcium exchanger membrane region" evidence="11">
    <location>
        <begin position="111"/>
        <end position="238"/>
    </location>
</feature>
<evidence type="ECO:0000256" key="1">
    <source>
        <dbReference type="ARBA" id="ARBA00004141"/>
    </source>
</evidence>
<evidence type="ECO:0000256" key="6">
    <source>
        <dbReference type="ARBA" id="ARBA00022989"/>
    </source>
</evidence>
<evidence type="ECO:0000256" key="10">
    <source>
        <dbReference type="SAM" id="Phobius"/>
    </source>
</evidence>
<dbReference type="EMBL" id="JACTAM010000014">
    <property type="protein sequence ID" value="KAI2656869.1"/>
    <property type="molecule type" value="Genomic_DNA"/>
</dbReference>
<evidence type="ECO:0000256" key="3">
    <source>
        <dbReference type="ARBA" id="ARBA00022449"/>
    </source>
</evidence>
<feature type="transmembrane region" description="Helical" evidence="10">
    <location>
        <begin position="183"/>
        <end position="208"/>
    </location>
</feature>
<evidence type="ECO:0000256" key="8">
    <source>
        <dbReference type="ARBA" id="ARBA00033627"/>
    </source>
</evidence>
<reference evidence="12 13" key="1">
    <citation type="submission" date="2022-01" db="EMBL/GenBank/DDBJ databases">
        <title>A high-quality chromosome-level genome assembly of rohu carp, Labeo rohita.</title>
        <authorList>
            <person name="Arick M.A. II"/>
            <person name="Hsu C.-Y."/>
            <person name="Magbanua Z."/>
            <person name="Pechanova O."/>
            <person name="Grover C."/>
            <person name="Miller E."/>
            <person name="Thrash A."/>
            <person name="Ezzel L."/>
            <person name="Alam S."/>
            <person name="Benzie J."/>
            <person name="Hamilton M."/>
            <person name="Karsi A."/>
            <person name="Lawrence M.L."/>
            <person name="Peterson D.G."/>
        </authorList>
    </citation>
    <scope>NUCLEOTIDE SEQUENCE [LARGE SCALE GENOMIC DNA]</scope>
    <source>
        <strain evidence="13">BAU-BD-2019</strain>
        <tissue evidence="12">Blood</tissue>
    </source>
</reference>
<name>A0ABQ8M1T1_LABRO</name>